<proteinExistence type="predicted"/>
<name>D7KEZ8_ARALL</name>
<keyword evidence="3" id="KW-1185">Reference proteome</keyword>
<protein>
    <submittedName>
        <fullName evidence="2">Predicted protein</fullName>
    </submittedName>
</protein>
<dbReference type="HOGENOM" id="CLU_2457837_0_0_1"/>
<dbReference type="EMBL" id="GL348713">
    <property type="protein sequence ID" value="EFH67784.1"/>
    <property type="molecule type" value="Genomic_DNA"/>
</dbReference>
<evidence type="ECO:0000313" key="3">
    <source>
        <dbReference type="Proteomes" id="UP000008694"/>
    </source>
</evidence>
<dbReference type="Proteomes" id="UP000008694">
    <property type="component" value="Unassembled WGS sequence"/>
</dbReference>
<feature type="transmembrane region" description="Helical" evidence="1">
    <location>
        <begin position="14"/>
        <end position="38"/>
    </location>
</feature>
<feature type="transmembrane region" description="Helical" evidence="1">
    <location>
        <begin position="63"/>
        <end position="86"/>
    </location>
</feature>
<accession>D7KEZ8</accession>
<sequence length="89" mass="9869">MEDLEPLINSTVEILLLGLAYSGWPVCVPVLSGVLLLISPVHGEAGNGVVTERRRRRDSKRRVFFAVFGFLLKQRKNAVVSVTTFFHSG</sequence>
<dbReference type="AlphaFoldDB" id="D7KEZ8"/>
<dbReference type="Gramene" id="scaffold_104664.1">
    <property type="protein sequence ID" value="scaffold_104664.1"/>
    <property type="gene ID" value="scaffold_104664.1"/>
</dbReference>
<reference evidence="3" key="1">
    <citation type="journal article" date="2011" name="Nat. Genet.">
        <title>The Arabidopsis lyrata genome sequence and the basis of rapid genome size change.</title>
        <authorList>
            <person name="Hu T.T."/>
            <person name="Pattyn P."/>
            <person name="Bakker E.G."/>
            <person name="Cao J."/>
            <person name="Cheng J.-F."/>
            <person name="Clark R.M."/>
            <person name="Fahlgren N."/>
            <person name="Fawcett J.A."/>
            <person name="Grimwood J."/>
            <person name="Gundlach H."/>
            <person name="Haberer G."/>
            <person name="Hollister J.D."/>
            <person name="Ossowski S."/>
            <person name="Ottilar R.P."/>
            <person name="Salamov A.A."/>
            <person name="Schneeberger K."/>
            <person name="Spannagl M."/>
            <person name="Wang X."/>
            <person name="Yang L."/>
            <person name="Nasrallah M.E."/>
            <person name="Bergelson J."/>
            <person name="Carrington J.C."/>
            <person name="Gaut B.S."/>
            <person name="Schmutz J."/>
            <person name="Mayer K.F.X."/>
            <person name="Van de Peer Y."/>
            <person name="Grigoriev I.V."/>
            <person name="Nordborg M."/>
            <person name="Weigel D."/>
            <person name="Guo Y.-L."/>
        </authorList>
    </citation>
    <scope>NUCLEOTIDE SEQUENCE [LARGE SCALE GENOMIC DNA]</scope>
    <source>
        <strain evidence="3">cv. MN47</strain>
    </source>
</reference>
<evidence type="ECO:0000256" key="1">
    <source>
        <dbReference type="SAM" id="Phobius"/>
    </source>
</evidence>
<keyword evidence="1" id="KW-0472">Membrane</keyword>
<keyword evidence="1" id="KW-0812">Transmembrane</keyword>
<organism evidence="3">
    <name type="scientific">Arabidopsis lyrata subsp. lyrata</name>
    <name type="common">Lyre-leaved rock-cress</name>
    <dbReference type="NCBI Taxonomy" id="81972"/>
    <lineage>
        <taxon>Eukaryota</taxon>
        <taxon>Viridiplantae</taxon>
        <taxon>Streptophyta</taxon>
        <taxon>Embryophyta</taxon>
        <taxon>Tracheophyta</taxon>
        <taxon>Spermatophyta</taxon>
        <taxon>Magnoliopsida</taxon>
        <taxon>eudicotyledons</taxon>
        <taxon>Gunneridae</taxon>
        <taxon>Pentapetalae</taxon>
        <taxon>rosids</taxon>
        <taxon>malvids</taxon>
        <taxon>Brassicales</taxon>
        <taxon>Brassicaceae</taxon>
        <taxon>Camelineae</taxon>
        <taxon>Arabidopsis</taxon>
    </lineage>
</organism>
<evidence type="ECO:0000313" key="2">
    <source>
        <dbReference type="EMBL" id="EFH67784.1"/>
    </source>
</evidence>
<gene>
    <name evidence="2" type="ORF">ARALYDRAFT_891870</name>
</gene>
<keyword evidence="1" id="KW-1133">Transmembrane helix</keyword>